<dbReference type="EC" id="3.1.4.58" evidence="2"/>
<dbReference type="InterPro" id="IPR004175">
    <property type="entry name" value="RNA_CPDase"/>
</dbReference>
<feature type="short sequence motif" description="HXTX 2" evidence="2">
    <location>
        <begin position="125"/>
        <end position="128"/>
    </location>
</feature>
<evidence type="ECO:0000256" key="3">
    <source>
        <dbReference type="SAM" id="MobiDB-lite"/>
    </source>
</evidence>
<keyword evidence="5" id="KW-1185">Reference proteome</keyword>
<dbReference type="RefSeq" id="WP_185061742.1">
    <property type="nucleotide sequence ID" value="NZ_BAABJP010000008.1"/>
</dbReference>
<feature type="region of interest" description="Disordered" evidence="3">
    <location>
        <begin position="167"/>
        <end position="191"/>
    </location>
</feature>
<feature type="active site" description="Proton acceptor" evidence="2">
    <location>
        <position position="125"/>
    </location>
</feature>
<dbReference type="PANTHER" id="PTHR35561:SF1">
    <property type="entry name" value="RNA 2',3'-CYCLIC PHOSPHODIESTERASE"/>
    <property type="match status" value="1"/>
</dbReference>
<organism evidence="4 5">
    <name type="scientific">Pseudonocardia eucalypti</name>
    <dbReference type="NCBI Taxonomy" id="648755"/>
    <lineage>
        <taxon>Bacteria</taxon>
        <taxon>Bacillati</taxon>
        <taxon>Actinomycetota</taxon>
        <taxon>Actinomycetes</taxon>
        <taxon>Pseudonocardiales</taxon>
        <taxon>Pseudonocardiaceae</taxon>
        <taxon>Pseudonocardia</taxon>
    </lineage>
</organism>
<reference evidence="5" key="1">
    <citation type="journal article" date="2019" name="Int. J. Syst. Evol. Microbiol.">
        <title>The Global Catalogue of Microorganisms (GCM) 10K type strain sequencing project: providing services to taxonomists for standard genome sequencing and annotation.</title>
        <authorList>
            <consortium name="The Broad Institute Genomics Platform"/>
            <consortium name="The Broad Institute Genome Sequencing Center for Infectious Disease"/>
            <person name="Wu L."/>
            <person name="Ma J."/>
        </authorList>
    </citation>
    <scope>NUCLEOTIDE SEQUENCE [LARGE SCALE GENOMIC DNA]</scope>
    <source>
        <strain evidence="5">JCM 18303</strain>
    </source>
</reference>
<dbReference type="Proteomes" id="UP001428817">
    <property type="component" value="Unassembled WGS sequence"/>
</dbReference>
<dbReference type="Pfam" id="PF13563">
    <property type="entry name" value="2_5_RNA_ligase2"/>
    <property type="match status" value="1"/>
</dbReference>
<dbReference type="EMBL" id="BAABJP010000008">
    <property type="protein sequence ID" value="GAA5153676.1"/>
    <property type="molecule type" value="Genomic_DNA"/>
</dbReference>
<dbReference type="HAMAP" id="MF_01940">
    <property type="entry name" value="RNA_CPDase"/>
    <property type="match status" value="1"/>
</dbReference>
<accession>A0ABP9PXD2</accession>
<protein>
    <recommendedName>
        <fullName evidence="2">RNA 2',3'-cyclic phosphodiesterase</fullName>
        <shortName evidence="2">RNA 2',3'-CPDase</shortName>
        <ecNumber evidence="2">3.1.4.58</ecNumber>
    </recommendedName>
</protein>
<comment type="function">
    <text evidence="2">Hydrolyzes RNA 2',3'-cyclic phosphodiester to an RNA 2'-phosphomonoester.</text>
</comment>
<comment type="caution">
    <text evidence="4">The sequence shown here is derived from an EMBL/GenBank/DDBJ whole genome shotgun (WGS) entry which is preliminary data.</text>
</comment>
<feature type="short sequence motif" description="HXTX 1" evidence="2">
    <location>
        <begin position="41"/>
        <end position="44"/>
    </location>
</feature>
<comment type="similarity">
    <text evidence="2">Belongs to the 2H phosphoesterase superfamily. ThpR family.</text>
</comment>
<dbReference type="SUPFAM" id="SSF55144">
    <property type="entry name" value="LigT-like"/>
    <property type="match status" value="1"/>
</dbReference>
<dbReference type="NCBIfam" id="TIGR02258">
    <property type="entry name" value="2_5_ligase"/>
    <property type="match status" value="1"/>
</dbReference>
<evidence type="ECO:0000313" key="5">
    <source>
        <dbReference type="Proteomes" id="UP001428817"/>
    </source>
</evidence>
<name>A0ABP9PXD2_9PSEU</name>
<feature type="active site" description="Proton donor" evidence="2">
    <location>
        <position position="41"/>
    </location>
</feature>
<sequence>MRLFVALNPPAEVVEQLRAAIRPLAESTSGPVRWARPDQWHLTLAFLGEVDDAARADPTTRLARVASRAAPPALSVAGAGRFGHRVLWAGLHGDIPDLRRMAASVRAAARRAGLLKPDARPYRPHLTLARSAGGTDLRPLAAALDGFTSSPWTAEELLLVRSRLGAGPGRSSDYDTVGSWPLGGRGAQVRP</sequence>
<dbReference type="InterPro" id="IPR009097">
    <property type="entry name" value="Cyclic_Pdiesterase"/>
</dbReference>
<dbReference type="Gene3D" id="3.90.1140.10">
    <property type="entry name" value="Cyclic phosphodiesterase"/>
    <property type="match status" value="1"/>
</dbReference>
<keyword evidence="1 2" id="KW-0378">Hydrolase</keyword>
<evidence type="ECO:0000256" key="1">
    <source>
        <dbReference type="ARBA" id="ARBA00022801"/>
    </source>
</evidence>
<feature type="compositionally biased region" description="Gly residues" evidence="3">
    <location>
        <begin position="181"/>
        <end position="191"/>
    </location>
</feature>
<evidence type="ECO:0000256" key="2">
    <source>
        <dbReference type="HAMAP-Rule" id="MF_01940"/>
    </source>
</evidence>
<dbReference type="PANTHER" id="PTHR35561">
    <property type="entry name" value="RNA 2',3'-CYCLIC PHOSPHODIESTERASE"/>
    <property type="match status" value="1"/>
</dbReference>
<evidence type="ECO:0000313" key="4">
    <source>
        <dbReference type="EMBL" id="GAA5153676.1"/>
    </source>
</evidence>
<proteinExistence type="inferred from homology"/>
<comment type="catalytic activity">
    <reaction evidence="2">
        <text>a 3'-end 2',3'-cyclophospho-ribonucleotide-RNA + H2O = a 3'-end 2'-phospho-ribonucleotide-RNA + H(+)</text>
        <dbReference type="Rhea" id="RHEA:11828"/>
        <dbReference type="Rhea" id="RHEA-COMP:10464"/>
        <dbReference type="Rhea" id="RHEA-COMP:17353"/>
        <dbReference type="ChEBI" id="CHEBI:15377"/>
        <dbReference type="ChEBI" id="CHEBI:15378"/>
        <dbReference type="ChEBI" id="CHEBI:83064"/>
        <dbReference type="ChEBI" id="CHEBI:173113"/>
        <dbReference type="EC" id="3.1.4.58"/>
    </reaction>
</comment>
<gene>
    <name evidence="4" type="primary">thpR_1</name>
    <name evidence="4" type="ORF">GCM10023321_24310</name>
</gene>